<dbReference type="PANTHER" id="PTHR34610">
    <property type="entry name" value="SSL7007 PROTEIN"/>
    <property type="match status" value="1"/>
</dbReference>
<gene>
    <name evidence="2" type="ORF">ATN00_01185</name>
</gene>
<evidence type="ECO:0000259" key="1">
    <source>
        <dbReference type="SMART" id="SM00670"/>
    </source>
</evidence>
<dbReference type="STRING" id="1332080.ATN00_01185"/>
<dbReference type="InterPro" id="IPR029060">
    <property type="entry name" value="PIN-like_dom_sf"/>
</dbReference>
<dbReference type="RefSeq" id="WP_062061082.1">
    <property type="nucleotide sequence ID" value="NZ_CP013264.1"/>
</dbReference>
<dbReference type="EMBL" id="CP013264">
    <property type="protein sequence ID" value="ALR19130.1"/>
    <property type="molecule type" value="Genomic_DNA"/>
</dbReference>
<reference evidence="2 3" key="1">
    <citation type="submission" date="2015-11" db="EMBL/GenBank/DDBJ databases">
        <title>A Two-component Flavoprotein Monooxygenase System MeaXY Responsible for para-Hydroxylation of 2-Methyl-6-ethylaniline and 2,6-Diethylaniline in Sphingobium baderi DE-13.</title>
        <authorList>
            <person name="Cheng M."/>
            <person name="Meng Q."/>
            <person name="Yang Y."/>
            <person name="Chu C."/>
            <person name="Yan X."/>
            <person name="He J."/>
            <person name="Li S."/>
        </authorList>
    </citation>
    <scope>NUCLEOTIDE SEQUENCE [LARGE SCALE GENOMIC DNA]</scope>
    <source>
        <strain evidence="2 3">DE-13</strain>
    </source>
</reference>
<dbReference type="SMART" id="SM00670">
    <property type="entry name" value="PINc"/>
    <property type="match status" value="1"/>
</dbReference>
<dbReference type="AlphaFoldDB" id="A0A0S3EUM9"/>
<evidence type="ECO:0000313" key="3">
    <source>
        <dbReference type="Proteomes" id="UP000056968"/>
    </source>
</evidence>
<name>A0A0S3EUM9_9SPHN</name>
<proteinExistence type="predicted"/>
<dbReference type="Proteomes" id="UP000056968">
    <property type="component" value="Chromosome"/>
</dbReference>
<protein>
    <submittedName>
        <fullName evidence="2">Twitching motility protein PilT</fullName>
    </submittedName>
</protein>
<dbReference type="InterPro" id="IPR002716">
    <property type="entry name" value="PIN_dom"/>
</dbReference>
<keyword evidence="3" id="KW-1185">Reference proteome</keyword>
<dbReference type="SUPFAM" id="SSF88723">
    <property type="entry name" value="PIN domain-like"/>
    <property type="match status" value="1"/>
</dbReference>
<dbReference type="OrthoDB" id="9802272at2"/>
<organism evidence="2 3">
    <name type="scientific">Sphingobium baderi</name>
    <dbReference type="NCBI Taxonomy" id="1332080"/>
    <lineage>
        <taxon>Bacteria</taxon>
        <taxon>Pseudomonadati</taxon>
        <taxon>Pseudomonadota</taxon>
        <taxon>Alphaproteobacteria</taxon>
        <taxon>Sphingomonadales</taxon>
        <taxon>Sphingomonadaceae</taxon>
        <taxon>Sphingobium</taxon>
    </lineage>
</organism>
<feature type="domain" description="PIN" evidence="1">
    <location>
        <begin position="1"/>
        <end position="115"/>
    </location>
</feature>
<dbReference type="InterPro" id="IPR002850">
    <property type="entry name" value="PIN_toxin-like"/>
</dbReference>
<accession>A0A0S3EUM9</accession>
<dbReference type="Pfam" id="PF13470">
    <property type="entry name" value="PIN_3"/>
    <property type="match status" value="1"/>
</dbReference>
<dbReference type="PANTHER" id="PTHR34610:SF4">
    <property type="entry name" value="SLL8027 PROTEIN"/>
    <property type="match status" value="1"/>
</dbReference>
<evidence type="ECO:0000313" key="2">
    <source>
        <dbReference type="EMBL" id="ALR19130.1"/>
    </source>
</evidence>
<dbReference type="CDD" id="cd18715">
    <property type="entry name" value="PIN_VapC-like"/>
    <property type="match status" value="1"/>
</dbReference>
<sequence length="144" mass="16035">MRVVVDTNVLISALLSGRSPPAQIVTLWREGRFALLTSQEQLDELARVTRYPKIRERLLPALAGRLVNELRDVAVMVTDLPRVMACADPYDNFLLAMIVAGSADHLVTGDKRDLLSMVRYEGARIIAVRDFLAMFGQLPRDEGA</sequence>
<dbReference type="KEGG" id="sbd:ATN00_01185"/>
<dbReference type="NCBIfam" id="TIGR00305">
    <property type="entry name" value="putative toxin-antitoxin system toxin component, PIN family"/>
    <property type="match status" value="1"/>
</dbReference>